<reference evidence="2" key="2">
    <citation type="journal article" date="2020" name="Open Forum Infect. Dis.">
        <title>Microbiome restoration by RBX2660 does not preclude recurrence of multidrug-resistant urinary tract infection following subsequent antibiotic exposure: A case report.</title>
        <authorList>
            <person name="Keen E."/>
            <person name="Tasoff P."/>
            <person name="Hink T."/>
            <person name="Reske K."/>
            <person name="Dantas G."/>
            <person name="Kwon J."/>
            <person name="Dubberke E."/>
        </authorList>
    </citation>
    <scope>NUCLEOTIDE SEQUENCE</scope>
    <source>
        <strain evidence="2">Urine_1_19</strain>
    </source>
</reference>
<dbReference type="Proteomes" id="UP000479475">
    <property type="component" value="Unassembled WGS sequence"/>
</dbReference>
<evidence type="ECO:0000313" key="4">
    <source>
        <dbReference type="Proteomes" id="UP000031820"/>
    </source>
</evidence>
<dbReference type="AlphaFoldDB" id="A0A6A0R5M1"/>
<proteinExistence type="predicted"/>
<dbReference type="EMBL" id="JAAEFK010000001">
    <property type="protein sequence ID" value="NDL82010.1"/>
    <property type="molecule type" value="Genomic_DNA"/>
</dbReference>
<name>A0A6A0R5M1_KLEPN</name>
<dbReference type="EMBL" id="JRRF01000007">
    <property type="protein sequence ID" value="KII06467.1"/>
    <property type="molecule type" value="Genomic_DNA"/>
</dbReference>
<evidence type="ECO:0000313" key="3">
    <source>
        <dbReference type="EMBL" id="NGN74622.1"/>
    </source>
</evidence>
<organism evidence="2">
    <name type="scientific">Klebsiella pneumoniae</name>
    <dbReference type="NCBI Taxonomy" id="573"/>
    <lineage>
        <taxon>Bacteria</taxon>
        <taxon>Pseudomonadati</taxon>
        <taxon>Pseudomonadota</taxon>
        <taxon>Gammaproteobacteria</taxon>
        <taxon>Enterobacterales</taxon>
        <taxon>Enterobacteriaceae</taxon>
        <taxon>Klebsiella/Raoultella group</taxon>
        <taxon>Klebsiella</taxon>
        <taxon>Klebsiella pneumoniae complex</taxon>
    </lineage>
</organism>
<sequence>MMKYFKDDCFKGYRRKVIFTRGCRWGYILWESVVNIF</sequence>
<evidence type="ECO:0000313" key="2">
    <source>
        <dbReference type="EMBL" id="NDL82010.1"/>
    </source>
</evidence>
<accession>A0A6A0R5M1</accession>
<protein>
    <submittedName>
        <fullName evidence="2">Uncharacterized protein</fullName>
    </submittedName>
</protein>
<reference evidence="3 5" key="3">
    <citation type="submission" date="2020-02" db="EMBL/GenBank/DDBJ databases">
        <title>Klebsiella pneumoniae genome sequencing and assembly.</title>
        <authorList>
            <person name="Starkova P.S."/>
            <person name="Sulyan O.S."/>
            <person name="Likholetova D.V."/>
            <person name="Ageevets V.A."/>
            <person name="Lazareva I.V."/>
            <person name="Sopova J.V."/>
            <person name="Sidorenko S.V."/>
        </authorList>
    </citation>
    <scope>NUCLEOTIDE SEQUENCE [LARGE SCALE GENOMIC DNA]</scope>
    <source>
        <strain evidence="3 5">2429</strain>
    </source>
</reference>
<dbReference type="Proteomes" id="UP000031820">
    <property type="component" value="Unassembled WGS sequence"/>
</dbReference>
<evidence type="ECO:0000313" key="1">
    <source>
        <dbReference type="EMBL" id="KII06467.1"/>
    </source>
</evidence>
<dbReference type="EMBL" id="JAAKYD010000021">
    <property type="protein sequence ID" value="NGN74622.1"/>
    <property type="molecule type" value="Genomic_DNA"/>
</dbReference>
<gene>
    <name evidence="3" type="ORF">G4V31_21180</name>
    <name evidence="2" type="ORF">GY104_01370</name>
    <name evidence="1" type="ORF">LS45_09250</name>
</gene>
<evidence type="ECO:0000313" key="5">
    <source>
        <dbReference type="Proteomes" id="UP000479475"/>
    </source>
</evidence>
<comment type="caution">
    <text evidence="2">The sequence shown here is derived from an EMBL/GenBank/DDBJ whole genome shotgun (WGS) entry which is preliminary data.</text>
</comment>
<reference evidence="1 4" key="1">
    <citation type="submission" date="2014-10" db="EMBL/GenBank/DDBJ databases">
        <title>Plasmid movement, recombination, and chromosomal integration amongst multidrug resistant commensal Escherichia coli clones within a single commercial turkey flock.</title>
        <authorList>
            <person name="Lang K."/>
            <person name="Dorn K."/>
            <person name="Danzeisen J."/>
            <person name="Johnson T."/>
        </authorList>
    </citation>
    <scope>NUCLEOTIDE SEQUENCE [LARGE SCALE GENOMIC DNA]</scope>
    <source>
        <strain evidence="1 4">UMNturkey9</strain>
    </source>
</reference>